<evidence type="ECO:0000256" key="8">
    <source>
        <dbReference type="ARBA" id="ARBA00047321"/>
    </source>
</evidence>
<dbReference type="SUPFAM" id="SSF51905">
    <property type="entry name" value="FAD/NAD(P)-binding domain"/>
    <property type="match status" value="1"/>
</dbReference>
<evidence type="ECO:0000256" key="6">
    <source>
        <dbReference type="ARBA" id="ARBA00023002"/>
    </source>
</evidence>
<dbReference type="PANTHER" id="PTHR10742:SF410">
    <property type="entry name" value="LYSINE-SPECIFIC HISTONE DEMETHYLASE 2"/>
    <property type="match status" value="1"/>
</dbReference>
<comment type="catalytic activity">
    <reaction evidence="8">
        <text>L-tryptophan + O2 = indole-3-acetamide + CO2 + H2O</text>
        <dbReference type="Rhea" id="RHEA:16165"/>
        <dbReference type="ChEBI" id="CHEBI:15377"/>
        <dbReference type="ChEBI" id="CHEBI:15379"/>
        <dbReference type="ChEBI" id="CHEBI:16031"/>
        <dbReference type="ChEBI" id="CHEBI:16526"/>
        <dbReference type="ChEBI" id="CHEBI:57912"/>
        <dbReference type="EC" id="1.13.12.3"/>
    </reaction>
</comment>
<evidence type="ECO:0000256" key="9">
    <source>
        <dbReference type="PIRSR" id="PIRSR601613-1"/>
    </source>
</evidence>
<dbReference type="PANTHER" id="PTHR10742">
    <property type="entry name" value="FLAVIN MONOAMINE OXIDASE"/>
    <property type="match status" value="1"/>
</dbReference>
<proteinExistence type="inferred from homology"/>
<dbReference type="AlphaFoldDB" id="A0A917J393"/>
<reference evidence="11" key="2">
    <citation type="submission" date="2020-09" db="EMBL/GenBank/DDBJ databases">
        <authorList>
            <person name="Sun Q."/>
            <person name="Zhou Y."/>
        </authorList>
    </citation>
    <scope>NUCLEOTIDE SEQUENCE</scope>
    <source>
        <strain evidence="11">CGMCC 1.15290</strain>
    </source>
</reference>
<name>A0A917J393_9BACT</name>
<feature type="binding site" evidence="9">
    <location>
        <begin position="40"/>
        <end position="41"/>
    </location>
    <ligand>
        <name>FAD</name>
        <dbReference type="ChEBI" id="CHEBI:57692"/>
    </ligand>
</feature>
<evidence type="ECO:0000256" key="7">
    <source>
        <dbReference type="ARBA" id="ARBA00023070"/>
    </source>
</evidence>
<evidence type="ECO:0000256" key="3">
    <source>
        <dbReference type="ARBA" id="ARBA00005833"/>
    </source>
</evidence>
<reference evidence="11" key="1">
    <citation type="journal article" date="2014" name="Int. J. Syst. Evol. Microbiol.">
        <title>Complete genome sequence of Corynebacterium casei LMG S-19264T (=DSM 44701T), isolated from a smear-ripened cheese.</title>
        <authorList>
            <consortium name="US DOE Joint Genome Institute (JGI-PGF)"/>
            <person name="Walter F."/>
            <person name="Albersmeier A."/>
            <person name="Kalinowski J."/>
            <person name="Ruckert C."/>
        </authorList>
    </citation>
    <scope>NUCLEOTIDE SEQUENCE</scope>
    <source>
        <strain evidence="11">CGMCC 1.15290</strain>
    </source>
</reference>
<keyword evidence="7" id="KW-0073">Auxin biosynthesis</keyword>
<evidence type="ECO:0000256" key="1">
    <source>
        <dbReference type="ARBA" id="ARBA00001974"/>
    </source>
</evidence>
<comment type="caution">
    <text evidence="11">The sequence shown here is derived from an EMBL/GenBank/DDBJ whole genome shotgun (WGS) entry which is preliminary data.</text>
</comment>
<dbReference type="EC" id="1.13.12.3" evidence="4"/>
<accession>A0A917J393</accession>
<comment type="pathway">
    <text evidence="2">Plant hormone metabolism; auxin biosynthesis.</text>
</comment>
<dbReference type="RefSeq" id="WP_188958388.1">
    <property type="nucleotide sequence ID" value="NZ_BMIB01000006.1"/>
</dbReference>
<keyword evidence="12" id="KW-1185">Reference proteome</keyword>
<dbReference type="InterPro" id="IPR001613">
    <property type="entry name" value="Flavin_amine_oxidase"/>
</dbReference>
<dbReference type="InterPro" id="IPR050281">
    <property type="entry name" value="Flavin_monoamine_oxidase"/>
</dbReference>
<feature type="binding site" evidence="9">
    <location>
        <position position="210"/>
    </location>
    <ligand>
        <name>FAD</name>
        <dbReference type="ChEBI" id="CHEBI:57692"/>
    </ligand>
</feature>
<dbReference type="Gene3D" id="3.50.50.60">
    <property type="entry name" value="FAD/NAD(P)-binding domain"/>
    <property type="match status" value="1"/>
</dbReference>
<sequence>MVLLQLNFMDIDVLVIGAGASGLMAAWQLAKAGKKVKVLEAADRLGGRIHTISATDGTGVIELGAEFIHGNMPVTQQLLQEAGLTFYNVHGSMWREDEGQLKQEDQFIPGWNELAEKMRALEDDMPLADFLHQYFAGDAYEELRTGVMNYAAGYDTANPATASTLALRNEWLQEDEAPQYRINKGYGSLINYLFQQLTAAGVEVLMQCCVKEIHWQPQRVTVTAQTGDSYIARQAVITLPLGVLQADATAQGAVTFMPSVLDKERAFQQIGMGAVIKLLLEFAEPFWLNHEQMNGKDLTDMQFLFSQRSVGTWWTQVPNHRSLLTGWLGGFHAEEFRNATAEELKEAAIASLSDIFRLPEGELNRLLIAFYAVNWTTEPFTLGSYSYATIYTRQAWSVLRQPTAETLFWAGEALYDGPFTGTVEAALVSGMQVAEQLLAG</sequence>
<evidence type="ECO:0000313" key="12">
    <source>
        <dbReference type="Proteomes" id="UP000627292"/>
    </source>
</evidence>
<dbReference type="GO" id="GO:0050361">
    <property type="term" value="F:tryptophan 2-monooxygenase activity"/>
    <property type="evidence" value="ECO:0007669"/>
    <property type="project" value="UniProtKB-EC"/>
</dbReference>
<dbReference type="InterPro" id="IPR002937">
    <property type="entry name" value="Amino_oxidase"/>
</dbReference>
<dbReference type="PRINTS" id="PR00757">
    <property type="entry name" value="AMINEOXDASEF"/>
</dbReference>
<feature type="binding site" evidence="9">
    <location>
        <position position="21"/>
    </location>
    <ligand>
        <name>FAD</name>
        <dbReference type="ChEBI" id="CHEBI:57692"/>
    </ligand>
</feature>
<dbReference type="Pfam" id="PF01593">
    <property type="entry name" value="Amino_oxidase"/>
    <property type="match status" value="1"/>
</dbReference>
<comment type="cofactor">
    <cofactor evidence="1">
        <name>FAD</name>
        <dbReference type="ChEBI" id="CHEBI:57692"/>
    </cofactor>
</comment>
<dbReference type="Proteomes" id="UP000627292">
    <property type="component" value="Unassembled WGS sequence"/>
</dbReference>
<dbReference type="EMBL" id="BMIB01000006">
    <property type="protein sequence ID" value="GGH81243.1"/>
    <property type="molecule type" value="Genomic_DNA"/>
</dbReference>
<protein>
    <recommendedName>
        <fullName evidence="5">Tryptophan 2-monooxygenase</fullName>
        <ecNumber evidence="4">1.13.12.3</ecNumber>
    </recommendedName>
</protein>
<evidence type="ECO:0000259" key="10">
    <source>
        <dbReference type="Pfam" id="PF01593"/>
    </source>
</evidence>
<comment type="similarity">
    <text evidence="3">Belongs to the tryptophan 2-monooxygenase family.</text>
</comment>
<dbReference type="SUPFAM" id="SSF54373">
    <property type="entry name" value="FAD-linked reductases, C-terminal domain"/>
    <property type="match status" value="1"/>
</dbReference>
<evidence type="ECO:0000256" key="4">
    <source>
        <dbReference type="ARBA" id="ARBA00012535"/>
    </source>
</evidence>
<keyword evidence="6" id="KW-0560">Oxidoreductase</keyword>
<dbReference type="GO" id="GO:0009851">
    <property type="term" value="P:auxin biosynthetic process"/>
    <property type="evidence" value="ECO:0007669"/>
    <property type="project" value="UniProtKB-KW"/>
</dbReference>
<feature type="domain" description="Amine oxidase" evidence="10">
    <location>
        <begin position="21"/>
        <end position="438"/>
    </location>
</feature>
<evidence type="ECO:0000256" key="5">
    <source>
        <dbReference type="ARBA" id="ARBA00017871"/>
    </source>
</evidence>
<dbReference type="InterPro" id="IPR036188">
    <property type="entry name" value="FAD/NAD-bd_sf"/>
</dbReference>
<gene>
    <name evidence="11" type="ORF">GCM10011379_53340</name>
</gene>
<evidence type="ECO:0000256" key="2">
    <source>
        <dbReference type="ARBA" id="ARBA00004814"/>
    </source>
</evidence>
<organism evidence="11 12">
    <name type="scientific">Filimonas zeae</name>
    <dbReference type="NCBI Taxonomy" id="1737353"/>
    <lineage>
        <taxon>Bacteria</taxon>
        <taxon>Pseudomonadati</taxon>
        <taxon>Bacteroidota</taxon>
        <taxon>Chitinophagia</taxon>
        <taxon>Chitinophagales</taxon>
        <taxon>Chitinophagaceae</taxon>
        <taxon>Filimonas</taxon>
    </lineage>
</organism>
<evidence type="ECO:0000313" key="11">
    <source>
        <dbReference type="EMBL" id="GGH81243.1"/>
    </source>
</evidence>